<gene>
    <name evidence="3" type="ordered locus">HPL003_18815</name>
</gene>
<accession>G7W4V5</accession>
<dbReference type="KEGG" id="pta:HPL003_18815"/>
<dbReference type="PANTHER" id="PTHR39965:SF1">
    <property type="entry name" value="CRISPR SYSTEM CMR SUBUNIT CMR6"/>
    <property type="match status" value="1"/>
</dbReference>
<dbReference type="PANTHER" id="PTHR39965">
    <property type="entry name" value="CRISPR SYSTEM CMR SUBUNIT CMR6"/>
    <property type="match status" value="1"/>
</dbReference>
<reference evidence="4" key="1">
    <citation type="submission" date="2011-11" db="EMBL/GenBank/DDBJ databases">
        <title>Complete sequence of Paenibacillus terrae HPL-003.</title>
        <authorList>
            <person name="Shin S.H."/>
            <person name="Kim S."/>
            <person name="Kim J.Y."/>
        </authorList>
    </citation>
    <scope>NUCLEOTIDE SEQUENCE [LARGE SCALE GENOMIC DNA]</scope>
    <source>
        <strain evidence="4">HPL-003</strain>
    </source>
</reference>
<dbReference type="InterPro" id="IPR005537">
    <property type="entry name" value="RAMP_III_fam"/>
</dbReference>
<dbReference type="NCBIfam" id="TIGR01898">
    <property type="entry name" value="cas_TM1791_cmr6"/>
    <property type="match status" value="1"/>
</dbReference>
<keyword evidence="1" id="KW-0051">Antiviral defense</keyword>
<dbReference type="EMBL" id="CP003107">
    <property type="protein sequence ID" value="AET60505.1"/>
    <property type="molecule type" value="Genomic_DNA"/>
</dbReference>
<proteinExistence type="predicted"/>
<reference key="2">
    <citation type="submission" date="2011-11" db="EMBL/GenBank/DDBJ databases">
        <authorList>
            <person name="Shin S.H."/>
            <person name="Kim S."/>
            <person name="Kim J.Y."/>
        </authorList>
    </citation>
    <scope>NUCLEOTIDE SEQUENCE</scope>
    <source>
        <strain>HPL-003</strain>
    </source>
</reference>
<dbReference type="HOGENOM" id="CLU_053305_2_1_9"/>
<dbReference type="InterPro" id="IPR010172">
    <property type="entry name" value="CRISPR-assoc_prot_TM1791"/>
</dbReference>
<evidence type="ECO:0000259" key="2">
    <source>
        <dbReference type="Pfam" id="PF03787"/>
    </source>
</evidence>
<dbReference type="Pfam" id="PF03787">
    <property type="entry name" value="RAMPs"/>
    <property type="match status" value="1"/>
</dbReference>
<reference evidence="3 4" key="3">
    <citation type="journal article" date="2012" name="J. Bacteriol.">
        <title>Genome Sequence of Paenibacillus terrae HPL-003, a Xylanase-Producing Bacterium Isolated from Soil Found in Forest Residue.</title>
        <authorList>
            <person name="Shin S.H."/>
            <person name="Kim S."/>
            <person name="Kim J.Y."/>
            <person name="Song H.Y."/>
            <person name="Cho S.J."/>
            <person name="Kim D.R."/>
            <person name="Lee K.I."/>
            <person name="Lim H.K."/>
            <person name="Park N.J."/>
            <person name="Hwang I.T."/>
            <person name="Yang K.S."/>
        </authorList>
    </citation>
    <scope>NUCLEOTIDE SEQUENCE [LARGE SCALE GENOMIC DNA]</scope>
    <source>
        <strain evidence="3 4">HPL-003</strain>
    </source>
</reference>
<dbReference type="OrthoDB" id="9813956at2"/>
<protein>
    <recommendedName>
        <fullName evidence="2">CRISPR type III-associated protein domain-containing protein</fullName>
    </recommendedName>
</protein>
<evidence type="ECO:0000313" key="4">
    <source>
        <dbReference type="Proteomes" id="UP000005876"/>
    </source>
</evidence>
<dbReference type="AlphaFoldDB" id="G7W4V5"/>
<name>G7W4V5_PAETH</name>
<dbReference type="STRING" id="985665.HPL003_18815"/>
<dbReference type="eggNOG" id="COG1604">
    <property type="taxonomic scope" value="Bacteria"/>
</dbReference>
<evidence type="ECO:0000313" key="3">
    <source>
        <dbReference type="EMBL" id="AET60505.1"/>
    </source>
</evidence>
<sequence>MNAHLAMTKSNEDMQDMSLKLIASKEDGRGDAKRVFYQKLIKAYETDWNTAKKSWYKHYYERYCKHENFGATTLLPIVVRSQTSLVIGHGGGSVLETGLALHRIYGVPYLPGTALKGVASHYAHRQLGDQHPALKREGADYDILFGTQSSAGCIQFHDALPTPETVCTALKQDVLTPHHQDYNGIIVESYRKDIEYEAPRDDDSPVPIPFLSASAHFHIVLTCEGEQEQAMKWLSLAKAILLGALRDEGIGGKTNAGYGRLLEV</sequence>
<dbReference type="RefSeq" id="WP_014281206.1">
    <property type="nucleotide sequence ID" value="NC_016641.1"/>
</dbReference>
<dbReference type="Proteomes" id="UP000005876">
    <property type="component" value="Chromosome"/>
</dbReference>
<organism evidence="3 4">
    <name type="scientific">Paenibacillus terrae (strain HPL-003)</name>
    <dbReference type="NCBI Taxonomy" id="985665"/>
    <lineage>
        <taxon>Bacteria</taxon>
        <taxon>Bacillati</taxon>
        <taxon>Bacillota</taxon>
        <taxon>Bacilli</taxon>
        <taxon>Bacillales</taxon>
        <taxon>Paenibacillaceae</taxon>
        <taxon>Paenibacillus</taxon>
    </lineage>
</organism>
<feature type="domain" description="CRISPR type III-associated protein" evidence="2">
    <location>
        <begin position="82"/>
        <end position="261"/>
    </location>
</feature>
<evidence type="ECO:0000256" key="1">
    <source>
        <dbReference type="ARBA" id="ARBA00023118"/>
    </source>
</evidence>
<dbReference type="GO" id="GO:0051607">
    <property type="term" value="P:defense response to virus"/>
    <property type="evidence" value="ECO:0007669"/>
    <property type="project" value="UniProtKB-KW"/>
</dbReference>